<evidence type="ECO:0000259" key="11">
    <source>
        <dbReference type="Pfam" id="PF01050"/>
    </source>
</evidence>
<dbReference type="NCBIfam" id="TIGR01479">
    <property type="entry name" value="GMP_PMI"/>
    <property type="match status" value="1"/>
</dbReference>
<dbReference type="InterPro" id="IPR051161">
    <property type="entry name" value="Mannose-6P_isomerase_type2"/>
</dbReference>
<evidence type="ECO:0000256" key="2">
    <source>
        <dbReference type="ARBA" id="ARBA00006115"/>
    </source>
</evidence>
<comment type="similarity">
    <text evidence="2 9">Belongs to the mannose-6-phosphate isomerase type 2 family.</text>
</comment>
<name>F1CLM3_YERPU</name>
<dbReference type="InterPro" id="IPR029044">
    <property type="entry name" value="Nucleotide-diphossugar_trans"/>
</dbReference>
<dbReference type="GO" id="GO:0000271">
    <property type="term" value="P:polysaccharide biosynthetic process"/>
    <property type="evidence" value="ECO:0007669"/>
    <property type="project" value="InterPro"/>
</dbReference>
<dbReference type="Pfam" id="PF22640">
    <property type="entry name" value="ManC_GMP_beta-helix"/>
    <property type="match status" value="1"/>
</dbReference>
<evidence type="ECO:0000259" key="10">
    <source>
        <dbReference type="Pfam" id="PF00483"/>
    </source>
</evidence>
<dbReference type="GO" id="GO:0005525">
    <property type="term" value="F:GTP binding"/>
    <property type="evidence" value="ECO:0007669"/>
    <property type="project" value="UniProtKB-KW"/>
</dbReference>
<gene>
    <name evidence="13" type="primary">manC</name>
</gene>
<evidence type="ECO:0000256" key="5">
    <source>
        <dbReference type="ARBA" id="ARBA00022695"/>
    </source>
</evidence>
<dbReference type="Gene3D" id="2.60.120.10">
    <property type="entry name" value="Jelly Rolls"/>
    <property type="match status" value="1"/>
</dbReference>
<dbReference type="AlphaFoldDB" id="F1CLM3"/>
<dbReference type="InterPro" id="IPR006375">
    <property type="entry name" value="Man1P_GuaTrfase/Man6P_Isoase"/>
</dbReference>
<dbReference type="Gene3D" id="3.90.550.10">
    <property type="entry name" value="Spore Coat Polysaccharide Biosynthesis Protein SpsA, Chain A"/>
    <property type="match status" value="1"/>
</dbReference>
<dbReference type="EC" id="2.7.7.13" evidence="3"/>
<dbReference type="Pfam" id="PF01050">
    <property type="entry name" value="MannoseP_isomer"/>
    <property type="match status" value="1"/>
</dbReference>
<evidence type="ECO:0000256" key="3">
    <source>
        <dbReference type="ARBA" id="ARBA00012387"/>
    </source>
</evidence>
<dbReference type="RefSeq" id="WP_057534484.1">
    <property type="nucleotide sequence ID" value="NZ_CGGM01000006.1"/>
</dbReference>
<evidence type="ECO:0000259" key="12">
    <source>
        <dbReference type="Pfam" id="PF22640"/>
    </source>
</evidence>
<accession>F1CLM3</accession>
<dbReference type="FunFam" id="2.60.120.10:FF:000032">
    <property type="entry name" value="Mannose-1-phosphate guanylyltransferase/mannose-6-phosphate isomerase"/>
    <property type="match status" value="1"/>
</dbReference>
<keyword evidence="6" id="KW-0547">Nucleotide-binding</keyword>
<keyword evidence="5" id="KW-0548">Nucleotidyltransferase</keyword>
<feature type="domain" description="Mannose-6-phosphate isomerase type II C-terminal" evidence="11">
    <location>
        <begin position="353"/>
        <end position="466"/>
    </location>
</feature>
<evidence type="ECO:0000256" key="4">
    <source>
        <dbReference type="ARBA" id="ARBA00022679"/>
    </source>
</evidence>
<dbReference type="GO" id="GO:0004475">
    <property type="term" value="F:mannose-1-phosphate guanylyltransferase (GTP) activity"/>
    <property type="evidence" value="ECO:0007669"/>
    <property type="project" value="UniProtKB-EC"/>
</dbReference>
<reference evidence="13" key="1">
    <citation type="journal article" date="2011" name="Glycobiology">
        <title>The genetics and structure of the O-specific polysaccharide of Yersinia pseudotuberculosis serotype O:10 and its relationship with Escherichia coli O111 and Salmonella enterica O35.</title>
        <authorList>
            <person name="Kenyon J.J."/>
            <person name="De Castro C."/>
            <person name="Cunneen M.M."/>
            <person name="Reeves P.R."/>
            <person name="Molinaro A."/>
            <person name="Holst O."/>
            <person name="Skurnik M."/>
        </authorList>
    </citation>
    <scope>NUCLEOTIDE SEQUENCE</scope>
    <source>
        <strain evidence="13">6088</strain>
    </source>
</reference>
<feature type="domain" description="Nucleotidyl transferase" evidence="10">
    <location>
        <begin position="7"/>
        <end position="286"/>
    </location>
</feature>
<keyword evidence="7" id="KW-0342">GTP-binding</keyword>
<dbReference type="InterPro" id="IPR054566">
    <property type="entry name" value="ManC/GMP-like_b-helix"/>
</dbReference>
<dbReference type="SUPFAM" id="SSF51182">
    <property type="entry name" value="RmlC-like cupins"/>
    <property type="match status" value="1"/>
</dbReference>
<evidence type="ECO:0000256" key="9">
    <source>
        <dbReference type="RuleBase" id="RU004190"/>
    </source>
</evidence>
<feature type="domain" description="MannoseP isomerase/GMP-like beta-helix" evidence="12">
    <location>
        <begin position="297"/>
        <end position="348"/>
    </location>
</feature>
<dbReference type="CDD" id="cd02213">
    <property type="entry name" value="cupin_PMI_typeII_C"/>
    <property type="match status" value="1"/>
</dbReference>
<evidence type="ECO:0000256" key="6">
    <source>
        <dbReference type="ARBA" id="ARBA00022741"/>
    </source>
</evidence>
<dbReference type="InterPro" id="IPR001538">
    <property type="entry name" value="Man6P_isomerase-2_C"/>
</dbReference>
<organism evidence="13">
    <name type="scientific">Yersinia pseudotuberculosis</name>
    <dbReference type="NCBI Taxonomy" id="633"/>
    <lineage>
        <taxon>Bacteria</taxon>
        <taxon>Pseudomonadati</taxon>
        <taxon>Pseudomonadota</taxon>
        <taxon>Gammaproteobacteria</taxon>
        <taxon>Enterobacterales</taxon>
        <taxon>Yersiniaceae</taxon>
        <taxon>Yersinia</taxon>
    </lineage>
</organism>
<evidence type="ECO:0000256" key="1">
    <source>
        <dbReference type="ARBA" id="ARBA00004823"/>
    </source>
</evidence>
<dbReference type="InterPro" id="IPR011051">
    <property type="entry name" value="RmlC_Cupin_sf"/>
</dbReference>
<dbReference type="PANTHER" id="PTHR46390">
    <property type="entry name" value="MANNOSE-1-PHOSPHATE GUANYLYLTRANSFERASE"/>
    <property type="match status" value="1"/>
</dbReference>
<dbReference type="InterPro" id="IPR049577">
    <property type="entry name" value="GMPP_N"/>
</dbReference>
<sequence>MTNSILPVIMAGGSGSRLWPLSRTLYPKQFLSLISSFTMLQDTVARLEDIEHLSPIFICNQEHRFVVAEQLRENKTLHSGIILEPEGRNTAPAIALAALKAISYGDDPLLLVLAADHVIENKLEFEKSITEAINYANEGKLVTFGIIPTSPETGYGYIKRGKEINSIVFNVSSFVEKPTIEKATKYVMSGEYYWNSGMFLFKSSVYLETLKKFRPDIYNACFHAMNGSHLDLDFIRINENSFKNCPSESIDYAVMEKSDNSVVVSMNAKWSDIGSWSSLWEVSDKDINGNALRGDVLIDNTNDSYIYSQSRLVAAVGVNNLIIIETKDAILIADKCKSQDVKRIVEQLKIAKRPEYLQHREVFRPWGKHDTIAEGERYHVKAVTVKPGEKTATQLHYHRAEHWIVVSGTAKVTKGTDTILLTENESIYIPIGTPHAVENPGSIPLELIEVRSGTYLSENDVIRIEEYGTGY</sequence>
<evidence type="ECO:0000313" key="13">
    <source>
        <dbReference type="EMBL" id="ADX97406.1"/>
    </source>
</evidence>
<dbReference type="FunFam" id="3.90.550.10:FF:000046">
    <property type="entry name" value="Mannose-1-phosphate guanylyltransferase (GDP)"/>
    <property type="match status" value="1"/>
</dbReference>
<comment type="catalytic activity">
    <reaction evidence="8">
        <text>alpha-D-mannose 1-phosphate + GTP + H(+) = GDP-alpha-D-mannose + diphosphate</text>
        <dbReference type="Rhea" id="RHEA:15229"/>
        <dbReference type="ChEBI" id="CHEBI:15378"/>
        <dbReference type="ChEBI" id="CHEBI:33019"/>
        <dbReference type="ChEBI" id="CHEBI:37565"/>
        <dbReference type="ChEBI" id="CHEBI:57527"/>
        <dbReference type="ChEBI" id="CHEBI:58409"/>
        <dbReference type="EC" id="2.7.7.13"/>
    </reaction>
</comment>
<keyword evidence="4 13" id="KW-0808">Transferase</keyword>
<dbReference type="Pfam" id="PF00483">
    <property type="entry name" value="NTP_transferase"/>
    <property type="match status" value="1"/>
</dbReference>
<dbReference type="InterPro" id="IPR005835">
    <property type="entry name" value="NTP_transferase_dom"/>
</dbReference>
<dbReference type="InterPro" id="IPR014710">
    <property type="entry name" value="RmlC-like_jellyroll"/>
</dbReference>
<dbReference type="EMBL" id="HQ396160">
    <property type="protein sequence ID" value="ADX97406.1"/>
    <property type="molecule type" value="Genomic_DNA"/>
</dbReference>
<dbReference type="PANTHER" id="PTHR46390:SF1">
    <property type="entry name" value="MANNOSE-1-PHOSPHATE GUANYLYLTRANSFERASE"/>
    <property type="match status" value="1"/>
</dbReference>
<evidence type="ECO:0000256" key="8">
    <source>
        <dbReference type="ARBA" id="ARBA00047343"/>
    </source>
</evidence>
<dbReference type="GO" id="GO:0009298">
    <property type="term" value="P:GDP-mannose biosynthetic process"/>
    <property type="evidence" value="ECO:0007669"/>
    <property type="project" value="UniProtKB-UniPathway"/>
</dbReference>
<comment type="pathway">
    <text evidence="1">Nucleotide-sugar biosynthesis; GDP-alpha-D-mannose biosynthesis; GDP-alpha-D-mannose from alpha-D-mannose 1-phosphate (GTP route): step 1/1.</text>
</comment>
<dbReference type="CDD" id="cd02509">
    <property type="entry name" value="GDP-M1P_Guanylyltransferase"/>
    <property type="match status" value="1"/>
</dbReference>
<dbReference type="UniPathway" id="UPA00126">
    <property type="reaction ID" value="UER00930"/>
</dbReference>
<proteinExistence type="inferred from homology"/>
<protein>
    <recommendedName>
        <fullName evidence="3">mannose-1-phosphate guanylyltransferase</fullName>
        <ecNumber evidence="3">2.7.7.13</ecNumber>
    </recommendedName>
</protein>
<dbReference type="SUPFAM" id="SSF53448">
    <property type="entry name" value="Nucleotide-diphospho-sugar transferases"/>
    <property type="match status" value="1"/>
</dbReference>
<evidence type="ECO:0000256" key="7">
    <source>
        <dbReference type="ARBA" id="ARBA00023134"/>
    </source>
</evidence>